<evidence type="ECO:0000256" key="1">
    <source>
        <dbReference type="ARBA" id="ARBA00049244"/>
    </source>
</evidence>
<dbReference type="EMBL" id="UYRX01000181">
    <property type="protein sequence ID" value="VDK76717.1"/>
    <property type="molecule type" value="Genomic_DNA"/>
</dbReference>
<feature type="domain" description="DNA polymerase delta/zeta catalytic subunit N-terminal" evidence="3">
    <location>
        <begin position="53"/>
        <end position="129"/>
    </location>
</feature>
<accession>A0A3P6SVK8</accession>
<dbReference type="SUPFAM" id="SSF53098">
    <property type="entry name" value="Ribonuclease H-like"/>
    <property type="match status" value="1"/>
</dbReference>
<dbReference type="GO" id="GO:0016035">
    <property type="term" value="C:zeta DNA polymerase complex"/>
    <property type="evidence" value="ECO:0007669"/>
    <property type="project" value="InterPro"/>
</dbReference>
<keyword evidence="6" id="KW-1185">Reference proteome</keyword>
<evidence type="ECO:0000313" key="5">
    <source>
        <dbReference type="EMBL" id="VDK76717.1"/>
    </source>
</evidence>
<dbReference type="Pfam" id="PF24055">
    <property type="entry name" value="POL3_N"/>
    <property type="match status" value="1"/>
</dbReference>
<evidence type="ECO:0000259" key="3">
    <source>
        <dbReference type="Pfam" id="PF24055"/>
    </source>
</evidence>
<sequence length="665" mass="75659">MTSLSVRNVTCDFYLEKPNGFNKLRLRTNIKVPIIRMFGILETGQKCCVHVHGVFPYIVIRTGVQFTPELALLLRNKISTIVSDCNPRYKFNVNFAIYQIKSITARSLYGYHKDNENFVQILCYNPIQLKIVANALQKEARRNSIFQVYESHVPYILQFFVDHSIFGMDLVNFSSVKFRVSPQQNFSDFYYQDLKVENIVNNMELVSPLLPYTTAAVECDVFSEDISNASLHATSGMFNNPGLNYIWQDEQRRLQKKGKELIYESQGERPLPDTERERNYLNRLHIFFSGSASNLSFSNAQSDALHIADDIEKIERNDPLGYDFEATGTGMFDEELFLDVEDEMREVMEGNEQEVEEDLDLREEIGAVLEASRSMDATDFAERASDESYSDDSAIEDEVASVAPSVEDVPRVEKSSSQQSTNSNDLFGSQSDSIKSPVASTIGSNHLREGLQNAGPSSQYLPSSFSSKTSSQTSSSNTISRNRETSGLSQRGDEWFENEEVMDCAQSYEVDIESAWIPRGQRELEPVFLRSERWLRPFKRLPLRRKTSETYDVELFAADSGESIENASQSKKAASVVQFSTESFTEKPSFIDYRSTTQKLDETVVLSPVTPSGSELEQTDIRHLCVMSMEILALPSHGMPIPDPQHDQVFWEYFILFRPMFAQTK</sequence>
<feature type="domain" description="DNA polymerase zeta catalytic subunit N-terminal" evidence="4">
    <location>
        <begin position="4"/>
        <end position="52"/>
    </location>
</feature>
<dbReference type="Proteomes" id="UP000277928">
    <property type="component" value="Unassembled WGS sequence"/>
</dbReference>
<dbReference type="Gene3D" id="3.30.342.10">
    <property type="entry name" value="DNA Polymerase, chain B, domain 1"/>
    <property type="match status" value="1"/>
</dbReference>
<dbReference type="InterPro" id="IPR056435">
    <property type="entry name" value="DPOD/Z_N"/>
</dbReference>
<dbReference type="InterPro" id="IPR030559">
    <property type="entry name" value="PolZ_Rev3"/>
</dbReference>
<dbReference type="AlphaFoldDB" id="A0A3P6SVK8"/>
<feature type="compositionally biased region" description="Polar residues" evidence="2">
    <location>
        <begin position="415"/>
        <end position="444"/>
    </location>
</feature>
<feature type="compositionally biased region" description="Low complexity" evidence="2">
    <location>
        <begin position="457"/>
        <end position="480"/>
    </location>
</feature>
<reference evidence="5 6" key="1">
    <citation type="submission" date="2018-08" db="EMBL/GenBank/DDBJ databases">
        <authorList>
            <person name="Laetsch R D."/>
            <person name="Stevens L."/>
            <person name="Kumar S."/>
            <person name="Blaxter L. M."/>
        </authorList>
    </citation>
    <scope>NUCLEOTIDE SEQUENCE [LARGE SCALE GENOMIC DNA]</scope>
</reference>
<evidence type="ECO:0000256" key="2">
    <source>
        <dbReference type="SAM" id="MobiDB-lite"/>
    </source>
</evidence>
<evidence type="ECO:0000259" key="4">
    <source>
        <dbReference type="Pfam" id="PF24065"/>
    </source>
</evidence>
<dbReference type="GO" id="GO:0003887">
    <property type="term" value="F:DNA-directed DNA polymerase activity"/>
    <property type="evidence" value="ECO:0007669"/>
    <property type="project" value="UniProtKB-EC"/>
</dbReference>
<dbReference type="OMA" id="DWIENKE"/>
<dbReference type="GO" id="GO:0005634">
    <property type="term" value="C:nucleus"/>
    <property type="evidence" value="ECO:0007669"/>
    <property type="project" value="TreeGrafter"/>
</dbReference>
<dbReference type="STRING" id="42156.A0A3P6SVK8"/>
<name>A0A3P6SVK8_LITSI</name>
<dbReference type="GO" id="GO:0000724">
    <property type="term" value="P:double-strand break repair via homologous recombination"/>
    <property type="evidence" value="ECO:0007669"/>
    <property type="project" value="TreeGrafter"/>
</dbReference>
<feature type="region of interest" description="Disordered" evidence="2">
    <location>
        <begin position="401"/>
        <end position="494"/>
    </location>
</feature>
<comment type="catalytic activity">
    <reaction evidence="1">
        <text>DNA(n) + a 2'-deoxyribonucleoside 5'-triphosphate = DNA(n+1) + diphosphate</text>
        <dbReference type="Rhea" id="RHEA:22508"/>
        <dbReference type="Rhea" id="RHEA-COMP:17339"/>
        <dbReference type="Rhea" id="RHEA-COMP:17340"/>
        <dbReference type="ChEBI" id="CHEBI:33019"/>
        <dbReference type="ChEBI" id="CHEBI:61560"/>
        <dbReference type="ChEBI" id="CHEBI:173112"/>
        <dbReference type="EC" id="2.7.7.7"/>
    </reaction>
</comment>
<organism evidence="5 6">
    <name type="scientific">Litomosoides sigmodontis</name>
    <name type="common">Filarial nematode worm</name>
    <dbReference type="NCBI Taxonomy" id="42156"/>
    <lineage>
        <taxon>Eukaryota</taxon>
        <taxon>Metazoa</taxon>
        <taxon>Ecdysozoa</taxon>
        <taxon>Nematoda</taxon>
        <taxon>Chromadorea</taxon>
        <taxon>Rhabditida</taxon>
        <taxon>Spirurina</taxon>
        <taxon>Spiruromorpha</taxon>
        <taxon>Filarioidea</taxon>
        <taxon>Onchocercidae</taxon>
        <taxon>Litomosoides</taxon>
    </lineage>
</organism>
<evidence type="ECO:0000313" key="6">
    <source>
        <dbReference type="Proteomes" id="UP000277928"/>
    </source>
</evidence>
<gene>
    <name evidence="5" type="ORF">NLS_LOCUS3373</name>
</gene>
<proteinExistence type="predicted"/>
<dbReference type="PANTHER" id="PTHR45812:SF1">
    <property type="entry name" value="DNA POLYMERASE ZETA CATALYTIC SUBUNIT"/>
    <property type="match status" value="1"/>
</dbReference>
<dbReference type="PANTHER" id="PTHR45812">
    <property type="entry name" value="DNA POLYMERASE ZETA CATALYTIC SUBUNIT"/>
    <property type="match status" value="1"/>
</dbReference>
<dbReference type="GO" id="GO:0042276">
    <property type="term" value="P:error-prone translesion synthesis"/>
    <property type="evidence" value="ECO:0007669"/>
    <property type="project" value="TreeGrafter"/>
</dbReference>
<dbReference type="OrthoDB" id="2414538at2759"/>
<protein>
    <submittedName>
        <fullName evidence="5">Uncharacterized protein</fullName>
    </submittedName>
</protein>
<dbReference type="Pfam" id="PF24065">
    <property type="entry name" value="REV3_N"/>
    <property type="match status" value="1"/>
</dbReference>
<dbReference type="InterPro" id="IPR012337">
    <property type="entry name" value="RNaseH-like_sf"/>
</dbReference>
<dbReference type="InterPro" id="IPR056447">
    <property type="entry name" value="REV3_N"/>
</dbReference>